<gene>
    <name evidence="2" type="primary">cyaB</name>
    <name evidence="2" type="ORF">C4532_08740</name>
</gene>
<dbReference type="SMART" id="SM01118">
    <property type="entry name" value="CYTH"/>
    <property type="match status" value="1"/>
</dbReference>
<dbReference type="AlphaFoldDB" id="A0A419EZM0"/>
<sequence>MEIEAKVRPKNLSKLRSSLKSAGAVFKGRGLEKNWLFDHPEQALAATDKLLRLREDIRVSLTFKGPRQNSQFKKREEIEIEFPDTSSARSLLEAVGFIHWFYYEKFRETWKLGSATIVVDELPQLGVFVEVEAETDAEVEAVVRKLKLPRKYISSTYVELLVESAKQTQKYTGAFRFPPEYESVLGFTDADSK</sequence>
<dbReference type="PANTHER" id="PTHR21028:SF2">
    <property type="entry name" value="CYTH DOMAIN-CONTAINING PROTEIN"/>
    <property type="match status" value="1"/>
</dbReference>
<dbReference type="Proteomes" id="UP000285961">
    <property type="component" value="Unassembled WGS sequence"/>
</dbReference>
<dbReference type="InterPro" id="IPR033469">
    <property type="entry name" value="CYTH-like_dom_sf"/>
</dbReference>
<feature type="domain" description="CYTH" evidence="1">
    <location>
        <begin position="1"/>
        <end position="163"/>
    </location>
</feature>
<dbReference type="EMBL" id="QZKI01000065">
    <property type="protein sequence ID" value="RJP70760.1"/>
    <property type="molecule type" value="Genomic_DNA"/>
</dbReference>
<dbReference type="CDD" id="cd07890">
    <property type="entry name" value="CYTH-like_AC_IV-like"/>
    <property type="match status" value="1"/>
</dbReference>
<dbReference type="Gene3D" id="2.40.320.10">
    <property type="entry name" value="Hypothetical Protein Pfu-838710-001"/>
    <property type="match status" value="1"/>
</dbReference>
<dbReference type="Pfam" id="PF01928">
    <property type="entry name" value="CYTH"/>
    <property type="match status" value="1"/>
</dbReference>
<dbReference type="SUPFAM" id="SSF55154">
    <property type="entry name" value="CYTH-like phosphatases"/>
    <property type="match status" value="1"/>
</dbReference>
<evidence type="ECO:0000313" key="2">
    <source>
        <dbReference type="EMBL" id="RJP70760.1"/>
    </source>
</evidence>
<reference evidence="2 3" key="1">
    <citation type="journal article" date="2017" name="ISME J.">
        <title>Energy and carbon metabolisms in a deep terrestrial subsurface fluid microbial community.</title>
        <authorList>
            <person name="Momper L."/>
            <person name="Jungbluth S.P."/>
            <person name="Lee M.D."/>
            <person name="Amend J.P."/>
        </authorList>
    </citation>
    <scope>NUCLEOTIDE SEQUENCE [LARGE SCALE GENOMIC DNA]</scope>
    <source>
        <strain evidence="2">SURF_17</strain>
    </source>
</reference>
<dbReference type="PROSITE" id="PS51707">
    <property type="entry name" value="CYTH"/>
    <property type="match status" value="1"/>
</dbReference>
<dbReference type="InterPro" id="IPR023577">
    <property type="entry name" value="CYTH_domain"/>
</dbReference>
<evidence type="ECO:0000259" key="1">
    <source>
        <dbReference type="PROSITE" id="PS51707"/>
    </source>
</evidence>
<proteinExistence type="predicted"/>
<evidence type="ECO:0000313" key="3">
    <source>
        <dbReference type="Proteomes" id="UP000285961"/>
    </source>
</evidence>
<comment type="caution">
    <text evidence="2">The sequence shown here is derived from an EMBL/GenBank/DDBJ whole genome shotgun (WGS) entry which is preliminary data.</text>
</comment>
<organism evidence="2 3">
    <name type="scientific">Candidatus Abyssobacteria bacterium SURF_17</name>
    <dbReference type="NCBI Taxonomy" id="2093361"/>
    <lineage>
        <taxon>Bacteria</taxon>
        <taxon>Pseudomonadati</taxon>
        <taxon>Candidatus Hydrogenedentota</taxon>
        <taxon>Candidatus Abyssobacteria</taxon>
    </lineage>
</organism>
<accession>A0A419EZM0</accession>
<protein>
    <submittedName>
        <fullName evidence="2">Class IV adenylate cyclase</fullName>
    </submittedName>
</protein>
<dbReference type="PANTHER" id="PTHR21028">
    <property type="entry name" value="SI:CH211-156B7.4"/>
    <property type="match status" value="1"/>
</dbReference>
<dbReference type="NCBIfam" id="TIGR00318">
    <property type="entry name" value="cyaB"/>
    <property type="match status" value="1"/>
</dbReference>
<name>A0A419EZM0_9BACT</name>
<dbReference type="InterPro" id="IPR008173">
    <property type="entry name" value="Adenylyl_cyclase_CyaB"/>
</dbReference>